<feature type="domain" description="CTLH" evidence="12">
    <location>
        <begin position="147"/>
        <end position="204"/>
    </location>
</feature>
<dbReference type="SMART" id="SM00668">
    <property type="entry name" value="CTLH"/>
    <property type="match status" value="1"/>
</dbReference>
<evidence type="ECO:0000259" key="11">
    <source>
        <dbReference type="PROSITE" id="PS50089"/>
    </source>
</evidence>
<dbReference type="PANTHER" id="PTHR12170">
    <property type="entry name" value="MACROPHAGE ERYTHROBLAST ATTACHER-RELATED"/>
    <property type="match status" value="1"/>
</dbReference>
<gene>
    <name evidence="14" type="ORF">INT44_000176</name>
</gene>
<sequence>MDALTSQYSVLLEKQQQLNNVIPSRLDRLKEVLQEAKKNLENDPSNWKESLVLMQQKSKAQNFQKELKDYSGAVSKYGKAIEKTFKQDPTIASDPTAFSGKEHILDRAVALHFIRQGQFQLSESFIKEAGMANDEEIGSSATELKFKFKKMYDIIQELEEGKTESAIKWASEHHEELNKRGSSLAFQLHRLRFIKLLETSNMEALYYGRTHFDEFADRHLPEIRRLMTSLIYHNKLSQSPYADLISEQDWLGIRNTFQRDFCALLNMSADSPLYISVLVGTMALPTIIKVVTIMNTRRTEWSQQDELPVEIPLPDDLRFHSVFACPVSKEQATALNPPMMMPCGHVICKESLTRLSKSSRNSARFKCPYCPSESSAAQAVQVYF</sequence>
<comment type="subcellular location">
    <subcellularLocation>
        <location evidence="1">Cytoplasm</location>
    </subcellularLocation>
</comment>
<evidence type="ECO:0000313" key="15">
    <source>
        <dbReference type="Proteomes" id="UP000612746"/>
    </source>
</evidence>
<evidence type="ECO:0000256" key="8">
    <source>
        <dbReference type="ARBA" id="ARBA00080744"/>
    </source>
</evidence>
<dbReference type="PROSITE" id="PS51867">
    <property type="entry name" value="ZF_RING_GID"/>
    <property type="match status" value="1"/>
</dbReference>
<evidence type="ECO:0000313" key="14">
    <source>
        <dbReference type="EMBL" id="KAG2174062.1"/>
    </source>
</evidence>
<protein>
    <recommendedName>
        <fullName evidence="8">GID complex catalytic subunit 2</fullName>
    </recommendedName>
    <alternativeName>
        <fullName evidence="7">Glucose-induced degradation protein 2</fullName>
    </alternativeName>
</protein>
<comment type="similarity">
    <text evidence="6">Belongs to the RMD5/GID2 family.</text>
</comment>
<dbReference type="InterPro" id="IPR013144">
    <property type="entry name" value="CRA_dom"/>
</dbReference>
<dbReference type="InterPro" id="IPR013083">
    <property type="entry name" value="Znf_RING/FYVE/PHD"/>
</dbReference>
<dbReference type="EMBL" id="JAEPRA010000017">
    <property type="protein sequence ID" value="KAG2174062.1"/>
    <property type="molecule type" value="Genomic_DNA"/>
</dbReference>
<organism evidence="14 15">
    <name type="scientific">Umbelopsis vinacea</name>
    <dbReference type="NCBI Taxonomy" id="44442"/>
    <lineage>
        <taxon>Eukaryota</taxon>
        <taxon>Fungi</taxon>
        <taxon>Fungi incertae sedis</taxon>
        <taxon>Mucoromycota</taxon>
        <taxon>Mucoromycotina</taxon>
        <taxon>Umbelopsidomycetes</taxon>
        <taxon>Umbelopsidales</taxon>
        <taxon>Umbelopsidaceae</taxon>
        <taxon>Umbelopsis</taxon>
    </lineage>
</organism>
<evidence type="ECO:0000256" key="7">
    <source>
        <dbReference type="ARBA" id="ARBA00075398"/>
    </source>
</evidence>
<reference evidence="14" key="1">
    <citation type="submission" date="2020-12" db="EMBL/GenBank/DDBJ databases">
        <title>Metabolic potential, ecology and presence of endohyphal bacteria is reflected in genomic diversity of Mucoromycotina.</title>
        <authorList>
            <person name="Muszewska A."/>
            <person name="Okrasinska A."/>
            <person name="Steczkiewicz K."/>
            <person name="Drgas O."/>
            <person name="Orlowska M."/>
            <person name="Perlinska-Lenart U."/>
            <person name="Aleksandrzak-Piekarczyk T."/>
            <person name="Szatraj K."/>
            <person name="Zielenkiewicz U."/>
            <person name="Pilsyk S."/>
            <person name="Malc E."/>
            <person name="Mieczkowski P."/>
            <person name="Kruszewska J.S."/>
            <person name="Biernat P."/>
            <person name="Pawlowska J."/>
        </authorList>
    </citation>
    <scope>NUCLEOTIDE SEQUENCE</scope>
    <source>
        <strain evidence="14">WA0000051536</strain>
    </source>
</reference>
<comment type="caution">
    <text evidence="14">The sequence shown here is derived from an EMBL/GenBank/DDBJ whole genome shotgun (WGS) entry which is preliminary data.</text>
</comment>
<dbReference type="AlphaFoldDB" id="A0A8H7PHH2"/>
<dbReference type="InterPro" id="IPR024964">
    <property type="entry name" value="CTLH/CRA"/>
</dbReference>
<evidence type="ECO:0000256" key="2">
    <source>
        <dbReference type="ARBA" id="ARBA00022490"/>
    </source>
</evidence>
<dbReference type="GO" id="GO:0034657">
    <property type="term" value="C:GID complex"/>
    <property type="evidence" value="ECO:0007669"/>
    <property type="project" value="TreeGrafter"/>
</dbReference>
<dbReference type="Pfam" id="PF10607">
    <property type="entry name" value="CTLH"/>
    <property type="match status" value="1"/>
</dbReference>
<dbReference type="GO" id="GO:0061630">
    <property type="term" value="F:ubiquitin protein ligase activity"/>
    <property type="evidence" value="ECO:0007669"/>
    <property type="project" value="InterPro"/>
</dbReference>
<keyword evidence="2" id="KW-0963">Cytoplasm</keyword>
<dbReference type="GO" id="GO:0043161">
    <property type="term" value="P:proteasome-mediated ubiquitin-dependent protein catabolic process"/>
    <property type="evidence" value="ECO:0007669"/>
    <property type="project" value="InterPro"/>
</dbReference>
<evidence type="ECO:0000256" key="6">
    <source>
        <dbReference type="ARBA" id="ARBA00061136"/>
    </source>
</evidence>
<dbReference type="GO" id="GO:0005737">
    <property type="term" value="C:cytoplasm"/>
    <property type="evidence" value="ECO:0007669"/>
    <property type="project" value="UniProtKB-SubCell"/>
</dbReference>
<evidence type="ECO:0000256" key="1">
    <source>
        <dbReference type="ARBA" id="ARBA00004496"/>
    </source>
</evidence>
<evidence type="ECO:0000256" key="10">
    <source>
        <dbReference type="PROSITE-ProRule" id="PRU01215"/>
    </source>
</evidence>
<evidence type="ECO:0000256" key="5">
    <source>
        <dbReference type="ARBA" id="ARBA00022833"/>
    </source>
</evidence>
<proteinExistence type="inferred from homology"/>
<evidence type="ECO:0000259" key="12">
    <source>
        <dbReference type="PROSITE" id="PS50897"/>
    </source>
</evidence>
<dbReference type="GO" id="GO:0005634">
    <property type="term" value="C:nucleus"/>
    <property type="evidence" value="ECO:0007669"/>
    <property type="project" value="TreeGrafter"/>
</dbReference>
<dbReference type="PROSITE" id="PS50089">
    <property type="entry name" value="ZF_RING_2"/>
    <property type="match status" value="1"/>
</dbReference>
<dbReference type="CDD" id="cd16652">
    <property type="entry name" value="dRING_Rmd5p-like"/>
    <property type="match status" value="1"/>
</dbReference>
<feature type="domain" description="RING-type" evidence="11">
    <location>
        <begin position="325"/>
        <end position="370"/>
    </location>
</feature>
<dbReference type="InterPro" id="IPR044063">
    <property type="entry name" value="ZF_RING_GID"/>
</dbReference>
<evidence type="ECO:0000259" key="13">
    <source>
        <dbReference type="PROSITE" id="PS51867"/>
    </source>
</evidence>
<keyword evidence="5" id="KW-0862">Zinc</keyword>
<feature type="zinc finger region" description="RING-Gid-type" evidence="10">
    <location>
        <begin position="325"/>
        <end position="370"/>
    </location>
</feature>
<evidence type="ECO:0000256" key="3">
    <source>
        <dbReference type="ARBA" id="ARBA00022723"/>
    </source>
</evidence>
<keyword evidence="4 9" id="KW-0863">Zinc-finger</keyword>
<keyword evidence="3" id="KW-0479">Metal-binding</keyword>
<feature type="domain" description="RING-Gid-type" evidence="13">
    <location>
        <begin position="325"/>
        <end position="370"/>
    </location>
</feature>
<dbReference type="InterPro" id="IPR006595">
    <property type="entry name" value="CTLH_C"/>
</dbReference>
<dbReference type="SMART" id="SM00757">
    <property type="entry name" value="CRA"/>
    <property type="match status" value="1"/>
</dbReference>
<dbReference type="Gene3D" id="3.30.40.10">
    <property type="entry name" value="Zinc/RING finger domain, C3HC4 (zinc finger)"/>
    <property type="match status" value="1"/>
</dbReference>
<name>A0A8H7PHH2_9FUNG</name>
<dbReference type="PANTHER" id="PTHR12170:SF3">
    <property type="entry name" value="GH10162P"/>
    <property type="match status" value="1"/>
</dbReference>
<keyword evidence="15" id="KW-1185">Reference proteome</keyword>
<dbReference type="InterPro" id="IPR037683">
    <property type="entry name" value="Rmd5_dRing"/>
</dbReference>
<dbReference type="FunFam" id="3.30.40.10:FF:000143">
    <property type="entry name" value="Regulator of gluconeogenesis Rmd5"/>
    <property type="match status" value="1"/>
</dbReference>
<dbReference type="PROSITE" id="PS50897">
    <property type="entry name" value="CTLH"/>
    <property type="match status" value="1"/>
</dbReference>
<dbReference type="SMART" id="SM00184">
    <property type="entry name" value="RING"/>
    <property type="match status" value="1"/>
</dbReference>
<dbReference type="OrthoDB" id="1933281at2759"/>
<dbReference type="Proteomes" id="UP000612746">
    <property type="component" value="Unassembled WGS sequence"/>
</dbReference>
<dbReference type="InterPro" id="IPR027370">
    <property type="entry name" value="Znf-RING_euk"/>
</dbReference>
<evidence type="ECO:0000256" key="4">
    <source>
        <dbReference type="ARBA" id="ARBA00022771"/>
    </source>
</evidence>
<dbReference type="InterPro" id="IPR001841">
    <property type="entry name" value="Znf_RING"/>
</dbReference>
<dbReference type="InterPro" id="IPR045098">
    <property type="entry name" value="Fyv10_fam"/>
</dbReference>
<dbReference type="GO" id="GO:0008270">
    <property type="term" value="F:zinc ion binding"/>
    <property type="evidence" value="ECO:0007669"/>
    <property type="project" value="UniProtKB-KW"/>
</dbReference>
<accession>A0A8H7PHH2</accession>
<dbReference type="Pfam" id="PF13445">
    <property type="entry name" value="zf-RING_UBOX"/>
    <property type="match status" value="1"/>
</dbReference>
<dbReference type="SUPFAM" id="SSF57850">
    <property type="entry name" value="RING/U-box"/>
    <property type="match status" value="1"/>
</dbReference>
<evidence type="ECO:0000256" key="9">
    <source>
        <dbReference type="PROSITE-ProRule" id="PRU00175"/>
    </source>
</evidence>